<feature type="compositionally biased region" description="Basic residues" evidence="7">
    <location>
        <begin position="234"/>
        <end position="251"/>
    </location>
</feature>
<evidence type="ECO:0000256" key="5">
    <source>
        <dbReference type="ARBA" id="ARBA00023136"/>
    </source>
</evidence>
<dbReference type="SMART" id="SM00175">
    <property type="entry name" value="RAB"/>
    <property type="match status" value="1"/>
</dbReference>
<feature type="compositionally biased region" description="Low complexity" evidence="7">
    <location>
        <begin position="202"/>
        <end position="212"/>
    </location>
</feature>
<dbReference type="PANTHER" id="PTHR46149:SF7">
    <property type="entry name" value="GTP-BINDING PROTEIN DI-RAS2"/>
    <property type="match status" value="1"/>
</dbReference>
<comment type="caution">
    <text evidence="8">The sequence shown here is derived from an EMBL/GenBank/DDBJ whole genome shotgun (WGS) entry which is preliminary data.</text>
</comment>
<proteinExistence type="predicted"/>
<keyword evidence="6" id="KW-0449">Lipoprotein</keyword>
<dbReference type="PRINTS" id="PR00449">
    <property type="entry name" value="RASTRNSFRMNG"/>
</dbReference>
<keyword evidence="2" id="KW-1003">Cell membrane</keyword>
<dbReference type="GO" id="GO:0005886">
    <property type="term" value="C:plasma membrane"/>
    <property type="evidence" value="ECO:0007669"/>
    <property type="project" value="UniProtKB-SubCell"/>
</dbReference>
<dbReference type="SMART" id="SM00173">
    <property type="entry name" value="RAS"/>
    <property type="match status" value="1"/>
</dbReference>
<name>A0AAV2QD26_MEGNR</name>
<organism evidence="8 9">
    <name type="scientific">Meganyctiphanes norvegica</name>
    <name type="common">Northern krill</name>
    <name type="synonym">Thysanopoda norvegica</name>
    <dbReference type="NCBI Taxonomy" id="48144"/>
    <lineage>
        <taxon>Eukaryota</taxon>
        <taxon>Metazoa</taxon>
        <taxon>Ecdysozoa</taxon>
        <taxon>Arthropoda</taxon>
        <taxon>Crustacea</taxon>
        <taxon>Multicrustacea</taxon>
        <taxon>Malacostraca</taxon>
        <taxon>Eumalacostraca</taxon>
        <taxon>Eucarida</taxon>
        <taxon>Euphausiacea</taxon>
        <taxon>Euphausiidae</taxon>
        <taxon>Meganyctiphanes</taxon>
    </lineage>
</organism>
<accession>A0AAV2QD26</accession>
<feature type="compositionally biased region" description="Polar residues" evidence="7">
    <location>
        <begin position="223"/>
        <end position="232"/>
    </location>
</feature>
<evidence type="ECO:0000256" key="1">
    <source>
        <dbReference type="ARBA" id="ARBA00004193"/>
    </source>
</evidence>
<keyword evidence="3" id="KW-0488">Methylation</keyword>
<dbReference type="Pfam" id="PF00071">
    <property type="entry name" value="Ras"/>
    <property type="match status" value="1"/>
</dbReference>
<dbReference type="InterPro" id="IPR001806">
    <property type="entry name" value="Small_GTPase"/>
</dbReference>
<dbReference type="EMBL" id="CAXKWB010006052">
    <property type="protein sequence ID" value="CAL4081149.1"/>
    <property type="molecule type" value="Genomic_DNA"/>
</dbReference>
<evidence type="ECO:0000256" key="4">
    <source>
        <dbReference type="ARBA" id="ARBA00023134"/>
    </source>
</evidence>
<protein>
    <recommendedName>
        <fullName evidence="10">GTP-binding protein Di-Ras2</fullName>
    </recommendedName>
</protein>
<dbReference type="Gene3D" id="3.40.50.300">
    <property type="entry name" value="P-loop containing nucleotide triphosphate hydrolases"/>
    <property type="match status" value="1"/>
</dbReference>
<evidence type="ECO:0000313" key="8">
    <source>
        <dbReference type="EMBL" id="CAL4081149.1"/>
    </source>
</evidence>
<feature type="region of interest" description="Disordered" evidence="7">
    <location>
        <begin position="182"/>
        <end position="264"/>
    </location>
</feature>
<dbReference type="PROSITE" id="PS51421">
    <property type="entry name" value="RAS"/>
    <property type="match status" value="1"/>
</dbReference>
<sequence length="264" mass="30465">MSDLKQAEFRHHLYTGSRKGPCAYIVRVLRPYHYSSYMKCGAKMQKLFKSDFLVKKLRARVDILDTSGDIQFPAMRRLCIANAHAFLVTYSINNSQSFDTVRQCIEEIKEQRTDYEDIPMVIAGNKMDLEVQREVFKEDVTEWIYREMQSARCRVIECSARENLHVKDIFRTFLQIGRVPQGEDTSLKRQSSAYSKNRSQRRSASPQPQQYQESIIESAGASGLTTPPSAFSRNKPRSRSLIRRSSKKAKQHVKDAHPDDCTLS</sequence>
<feature type="non-terminal residue" evidence="8">
    <location>
        <position position="264"/>
    </location>
</feature>
<dbReference type="PANTHER" id="PTHR46149">
    <property type="entry name" value="MIP08469P"/>
    <property type="match status" value="1"/>
</dbReference>
<dbReference type="AlphaFoldDB" id="A0AAV2QD26"/>
<keyword evidence="4" id="KW-0342">GTP-binding</keyword>
<dbReference type="PROSITE" id="PS51419">
    <property type="entry name" value="RAB"/>
    <property type="match status" value="1"/>
</dbReference>
<comment type="subcellular location">
    <subcellularLocation>
        <location evidence="1">Cell membrane</location>
        <topology evidence="1">Lipid-anchor</topology>
    </subcellularLocation>
</comment>
<keyword evidence="5" id="KW-0472">Membrane</keyword>
<evidence type="ECO:0000256" key="3">
    <source>
        <dbReference type="ARBA" id="ARBA00022481"/>
    </source>
</evidence>
<dbReference type="SMART" id="SM00174">
    <property type="entry name" value="RHO"/>
    <property type="match status" value="1"/>
</dbReference>
<gene>
    <name evidence="8" type="ORF">MNOR_LOCUS11484</name>
</gene>
<dbReference type="SUPFAM" id="SSF52540">
    <property type="entry name" value="P-loop containing nucleoside triphosphate hydrolases"/>
    <property type="match status" value="1"/>
</dbReference>
<evidence type="ECO:0000256" key="7">
    <source>
        <dbReference type="SAM" id="MobiDB-lite"/>
    </source>
</evidence>
<dbReference type="GO" id="GO:0005525">
    <property type="term" value="F:GTP binding"/>
    <property type="evidence" value="ECO:0007669"/>
    <property type="project" value="UniProtKB-KW"/>
</dbReference>
<feature type="compositionally biased region" description="Polar residues" evidence="7">
    <location>
        <begin position="188"/>
        <end position="197"/>
    </location>
</feature>
<dbReference type="Proteomes" id="UP001497623">
    <property type="component" value="Unassembled WGS sequence"/>
</dbReference>
<reference evidence="8 9" key="1">
    <citation type="submission" date="2024-05" db="EMBL/GenBank/DDBJ databases">
        <authorList>
            <person name="Wallberg A."/>
        </authorList>
    </citation>
    <scope>NUCLEOTIDE SEQUENCE [LARGE SCALE GENOMIC DNA]</scope>
</reference>
<dbReference type="GO" id="GO:0003924">
    <property type="term" value="F:GTPase activity"/>
    <property type="evidence" value="ECO:0007669"/>
    <property type="project" value="InterPro"/>
</dbReference>
<evidence type="ECO:0000256" key="6">
    <source>
        <dbReference type="ARBA" id="ARBA00023288"/>
    </source>
</evidence>
<evidence type="ECO:0000256" key="2">
    <source>
        <dbReference type="ARBA" id="ARBA00022475"/>
    </source>
</evidence>
<keyword evidence="9" id="KW-1185">Reference proteome</keyword>
<dbReference type="InterPro" id="IPR027417">
    <property type="entry name" value="P-loop_NTPase"/>
</dbReference>
<evidence type="ECO:0000313" key="9">
    <source>
        <dbReference type="Proteomes" id="UP001497623"/>
    </source>
</evidence>
<dbReference type="InterPro" id="IPR052236">
    <property type="entry name" value="Small_GTPase_RasD"/>
</dbReference>
<keyword evidence="4" id="KW-0547">Nucleotide-binding</keyword>
<feature type="compositionally biased region" description="Basic and acidic residues" evidence="7">
    <location>
        <begin position="252"/>
        <end position="264"/>
    </location>
</feature>
<evidence type="ECO:0008006" key="10">
    <source>
        <dbReference type="Google" id="ProtNLM"/>
    </source>
</evidence>